<dbReference type="Gene3D" id="3.90.70.10">
    <property type="entry name" value="Cysteine proteinases"/>
    <property type="match status" value="1"/>
</dbReference>
<dbReference type="PANTHER" id="PTHR24006:SF644">
    <property type="entry name" value="UBIQUITIN CARBOXYL-TERMINAL HYDROLASE 7"/>
    <property type="match status" value="1"/>
</dbReference>
<evidence type="ECO:0000259" key="1">
    <source>
        <dbReference type="PROSITE" id="PS50144"/>
    </source>
</evidence>
<dbReference type="InterPro" id="IPR028889">
    <property type="entry name" value="USP"/>
</dbReference>
<dbReference type="GO" id="GO:0031647">
    <property type="term" value="P:regulation of protein stability"/>
    <property type="evidence" value="ECO:0007669"/>
    <property type="project" value="TreeGrafter"/>
</dbReference>
<gene>
    <name evidence="3" type="ORF">BGZ65_006529</name>
</gene>
<dbReference type="InterPro" id="IPR050164">
    <property type="entry name" value="Peptidase_C19"/>
</dbReference>
<dbReference type="GO" id="GO:0005634">
    <property type="term" value="C:nucleus"/>
    <property type="evidence" value="ECO:0007669"/>
    <property type="project" value="TreeGrafter"/>
</dbReference>
<comment type="caution">
    <text evidence="3">The sequence shown here is derived from an EMBL/GenBank/DDBJ whole genome shotgun (WGS) entry which is preliminary data.</text>
</comment>
<protein>
    <recommendedName>
        <fullName evidence="5">USP domain-containing protein</fullName>
    </recommendedName>
</protein>
<dbReference type="GO" id="GO:0004843">
    <property type="term" value="F:cysteine-type deubiquitinase activity"/>
    <property type="evidence" value="ECO:0007669"/>
    <property type="project" value="InterPro"/>
</dbReference>
<organism evidence="3 4">
    <name type="scientific">Modicella reniformis</name>
    <dbReference type="NCBI Taxonomy" id="1440133"/>
    <lineage>
        <taxon>Eukaryota</taxon>
        <taxon>Fungi</taxon>
        <taxon>Fungi incertae sedis</taxon>
        <taxon>Mucoromycota</taxon>
        <taxon>Mortierellomycotina</taxon>
        <taxon>Mortierellomycetes</taxon>
        <taxon>Mortierellales</taxon>
        <taxon>Mortierellaceae</taxon>
        <taxon>Modicella</taxon>
    </lineage>
</organism>
<feature type="domain" description="MATH" evidence="1">
    <location>
        <begin position="1"/>
        <end position="60"/>
    </location>
</feature>
<dbReference type="PROSITE" id="PS50235">
    <property type="entry name" value="USP_3"/>
    <property type="match status" value="1"/>
</dbReference>
<dbReference type="PROSITE" id="PS50144">
    <property type="entry name" value="MATH"/>
    <property type="match status" value="1"/>
</dbReference>
<evidence type="ECO:0008006" key="5">
    <source>
        <dbReference type="Google" id="ProtNLM"/>
    </source>
</evidence>
<dbReference type="EMBL" id="JAAAHW010010288">
    <property type="protein sequence ID" value="KAF9927918.1"/>
    <property type="molecule type" value="Genomic_DNA"/>
</dbReference>
<dbReference type="GO" id="GO:0016579">
    <property type="term" value="P:protein deubiquitination"/>
    <property type="evidence" value="ECO:0007669"/>
    <property type="project" value="InterPro"/>
</dbReference>
<proteinExistence type="predicted"/>
<name>A0A9P6IJD0_9FUNG</name>
<keyword evidence="4" id="KW-1185">Reference proteome</keyword>
<dbReference type="Gene3D" id="2.60.210.10">
    <property type="entry name" value="Apoptosis, Tumor Necrosis Factor Receptor Associated Protein 2, Chain A"/>
    <property type="match status" value="1"/>
</dbReference>
<dbReference type="OrthoDB" id="289038at2759"/>
<reference evidence="3" key="1">
    <citation type="journal article" date="2020" name="Fungal Divers.">
        <title>Resolving the Mortierellaceae phylogeny through synthesis of multi-gene phylogenetics and phylogenomics.</title>
        <authorList>
            <person name="Vandepol N."/>
            <person name="Liber J."/>
            <person name="Desiro A."/>
            <person name="Na H."/>
            <person name="Kennedy M."/>
            <person name="Barry K."/>
            <person name="Grigoriev I.V."/>
            <person name="Miller A.N."/>
            <person name="O'Donnell K."/>
            <person name="Stajich J.E."/>
            <person name="Bonito G."/>
        </authorList>
    </citation>
    <scope>NUCLEOTIDE SEQUENCE</scope>
    <source>
        <strain evidence="3">MES-2147</strain>
    </source>
</reference>
<sequence>MSNPSDPTAYITHYAQHRFTPEESDWGFTRFLSLGKLESPLDDRGIPITENGHTVITAYVRVYEDPTGVLWHNFVNYDSKAMTGYVGLKNQGATCYMNSLLQSLFFTNYFRRAVFEIPTEDDEPSKSVSLALQRVFYQLAR</sequence>
<dbReference type="Proteomes" id="UP000749646">
    <property type="component" value="Unassembled WGS sequence"/>
</dbReference>
<accession>A0A9P6IJD0</accession>
<dbReference type="PROSITE" id="PS00972">
    <property type="entry name" value="USP_1"/>
    <property type="match status" value="1"/>
</dbReference>
<dbReference type="AlphaFoldDB" id="A0A9P6IJD0"/>
<dbReference type="InterPro" id="IPR008974">
    <property type="entry name" value="TRAF-like"/>
</dbReference>
<dbReference type="GO" id="GO:0005829">
    <property type="term" value="C:cytosol"/>
    <property type="evidence" value="ECO:0007669"/>
    <property type="project" value="TreeGrafter"/>
</dbReference>
<dbReference type="InterPro" id="IPR038765">
    <property type="entry name" value="Papain-like_cys_pep_sf"/>
</dbReference>
<evidence type="ECO:0000313" key="4">
    <source>
        <dbReference type="Proteomes" id="UP000749646"/>
    </source>
</evidence>
<dbReference type="PANTHER" id="PTHR24006">
    <property type="entry name" value="UBIQUITIN CARBOXYL-TERMINAL HYDROLASE"/>
    <property type="match status" value="1"/>
</dbReference>
<feature type="non-terminal residue" evidence="3">
    <location>
        <position position="1"/>
    </location>
</feature>
<dbReference type="SUPFAM" id="SSF54001">
    <property type="entry name" value="Cysteine proteinases"/>
    <property type="match status" value="1"/>
</dbReference>
<evidence type="ECO:0000313" key="3">
    <source>
        <dbReference type="EMBL" id="KAF9927918.1"/>
    </source>
</evidence>
<dbReference type="Pfam" id="PF00443">
    <property type="entry name" value="UCH"/>
    <property type="match status" value="1"/>
</dbReference>
<dbReference type="SUPFAM" id="SSF49599">
    <property type="entry name" value="TRAF domain-like"/>
    <property type="match status" value="1"/>
</dbReference>
<feature type="domain" description="USP" evidence="2">
    <location>
        <begin position="86"/>
        <end position="141"/>
    </location>
</feature>
<evidence type="ECO:0000259" key="2">
    <source>
        <dbReference type="PROSITE" id="PS50235"/>
    </source>
</evidence>
<dbReference type="InterPro" id="IPR001394">
    <property type="entry name" value="Peptidase_C19_UCH"/>
</dbReference>
<dbReference type="InterPro" id="IPR018200">
    <property type="entry name" value="USP_CS"/>
</dbReference>
<dbReference type="InterPro" id="IPR002083">
    <property type="entry name" value="MATH/TRAF_dom"/>
</dbReference>